<sequence length="40" mass="4355">MRRFTAALVFKSKSGGKAPHSKLVDFGSWRLGLVTLVHVG</sequence>
<evidence type="ECO:0000313" key="2">
    <source>
        <dbReference type="Proteomes" id="UP000214646"/>
    </source>
</evidence>
<organism evidence="1 2">
    <name type="scientific">Fimbriiglobus ruber</name>
    <dbReference type="NCBI Taxonomy" id="1908690"/>
    <lineage>
        <taxon>Bacteria</taxon>
        <taxon>Pseudomonadati</taxon>
        <taxon>Planctomycetota</taxon>
        <taxon>Planctomycetia</taxon>
        <taxon>Gemmatales</taxon>
        <taxon>Gemmataceae</taxon>
        <taxon>Fimbriiglobus</taxon>
    </lineage>
</organism>
<name>A0A225DBD9_9BACT</name>
<proteinExistence type="predicted"/>
<reference evidence="2" key="1">
    <citation type="submission" date="2017-06" db="EMBL/GenBank/DDBJ databases">
        <title>Genome analysis of Fimbriiglobus ruber SP5, the first member of the order Planctomycetales with confirmed chitinolytic capability.</title>
        <authorList>
            <person name="Ravin N.V."/>
            <person name="Rakitin A.L."/>
            <person name="Ivanova A.A."/>
            <person name="Beletsky A.V."/>
            <person name="Kulichevskaya I.S."/>
            <person name="Mardanov A.V."/>
            <person name="Dedysh S.N."/>
        </authorList>
    </citation>
    <scope>NUCLEOTIDE SEQUENCE [LARGE SCALE GENOMIC DNA]</scope>
    <source>
        <strain evidence="2">SP5</strain>
    </source>
</reference>
<keyword evidence="2" id="KW-1185">Reference proteome</keyword>
<dbReference type="AlphaFoldDB" id="A0A225DBD9"/>
<dbReference type="Proteomes" id="UP000214646">
    <property type="component" value="Unassembled WGS sequence"/>
</dbReference>
<gene>
    <name evidence="1" type="ORF">FRUB_06356</name>
</gene>
<evidence type="ECO:0000313" key="1">
    <source>
        <dbReference type="EMBL" id="OWK38851.1"/>
    </source>
</evidence>
<comment type="caution">
    <text evidence="1">The sequence shown here is derived from an EMBL/GenBank/DDBJ whole genome shotgun (WGS) entry which is preliminary data.</text>
</comment>
<protein>
    <submittedName>
        <fullName evidence="1">Uncharacterized protein</fullName>
    </submittedName>
</protein>
<dbReference type="EMBL" id="NIDE01000013">
    <property type="protein sequence ID" value="OWK38851.1"/>
    <property type="molecule type" value="Genomic_DNA"/>
</dbReference>
<accession>A0A225DBD9</accession>